<evidence type="ECO:0000256" key="5">
    <source>
        <dbReference type="PROSITE-ProRule" id="PRU10141"/>
    </source>
</evidence>
<evidence type="ECO:0000256" key="3">
    <source>
        <dbReference type="ARBA" id="ARBA00022777"/>
    </source>
</evidence>
<dbReference type="GO" id="GO:0004674">
    <property type="term" value="F:protein serine/threonine kinase activity"/>
    <property type="evidence" value="ECO:0007669"/>
    <property type="project" value="UniProtKB-EC"/>
</dbReference>
<dbReference type="Gene3D" id="1.10.510.10">
    <property type="entry name" value="Transferase(Phosphotransferase) domain 1"/>
    <property type="match status" value="1"/>
</dbReference>
<feature type="binding site" evidence="5">
    <location>
        <position position="465"/>
    </location>
    <ligand>
        <name>ATP</name>
        <dbReference type="ChEBI" id="CHEBI:30616"/>
    </ligand>
</feature>
<dbReference type="InterPro" id="IPR008271">
    <property type="entry name" value="Ser/Thr_kinase_AS"/>
</dbReference>
<dbReference type="PROSITE" id="PS00108">
    <property type="entry name" value="PROTEIN_KINASE_ST"/>
    <property type="match status" value="1"/>
</dbReference>
<feature type="transmembrane region" description="Helical" evidence="7">
    <location>
        <begin position="54"/>
        <end position="76"/>
    </location>
</feature>
<evidence type="ECO:0000256" key="7">
    <source>
        <dbReference type="SAM" id="Phobius"/>
    </source>
</evidence>
<dbReference type="Proteomes" id="UP000315017">
    <property type="component" value="Chromosome"/>
</dbReference>
<dbReference type="SMART" id="SM00220">
    <property type="entry name" value="S_TKc"/>
    <property type="match status" value="1"/>
</dbReference>
<keyword evidence="10" id="KW-1185">Reference proteome</keyword>
<name>A0A517YGN3_9BACT</name>
<dbReference type="PROSITE" id="PS50011">
    <property type="entry name" value="PROTEIN_KINASE_DOM"/>
    <property type="match status" value="1"/>
</dbReference>
<dbReference type="Gene3D" id="3.30.200.20">
    <property type="entry name" value="Phosphorylase Kinase, domain 1"/>
    <property type="match status" value="1"/>
</dbReference>
<keyword evidence="4 5" id="KW-0067">ATP-binding</keyword>
<reference evidence="9 10" key="1">
    <citation type="submission" date="2019-02" db="EMBL/GenBank/DDBJ databases">
        <title>Deep-cultivation of Planctomycetes and their phenomic and genomic characterization uncovers novel biology.</title>
        <authorList>
            <person name="Wiegand S."/>
            <person name="Jogler M."/>
            <person name="Boedeker C."/>
            <person name="Pinto D."/>
            <person name="Vollmers J."/>
            <person name="Rivas-Marin E."/>
            <person name="Kohn T."/>
            <person name="Peeters S.H."/>
            <person name="Heuer A."/>
            <person name="Rast P."/>
            <person name="Oberbeckmann S."/>
            <person name="Bunk B."/>
            <person name="Jeske O."/>
            <person name="Meyerdierks A."/>
            <person name="Storesund J.E."/>
            <person name="Kallscheuer N."/>
            <person name="Luecker S."/>
            <person name="Lage O.M."/>
            <person name="Pohl T."/>
            <person name="Merkel B.J."/>
            <person name="Hornburger P."/>
            <person name="Mueller R.-W."/>
            <person name="Bruemmer F."/>
            <person name="Labrenz M."/>
            <person name="Spormann A.M."/>
            <person name="Op den Camp H."/>
            <person name="Overmann J."/>
            <person name="Amann R."/>
            <person name="Jetten M.S.M."/>
            <person name="Mascher T."/>
            <person name="Medema M.H."/>
            <person name="Devos D.P."/>
            <person name="Kaster A.-K."/>
            <person name="Ovreas L."/>
            <person name="Rohde M."/>
            <person name="Galperin M.Y."/>
            <person name="Jogler C."/>
        </authorList>
    </citation>
    <scope>NUCLEOTIDE SEQUENCE [LARGE SCALE GENOMIC DNA]</scope>
    <source>
        <strain evidence="9 10">ETA_A8</strain>
    </source>
</reference>
<evidence type="ECO:0000256" key="2">
    <source>
        <dbReference type="ARBA" id="ARBA00022741"/>
    </source>
</evidence>
<accession>A0A517YGN3</accession>
<keyword evidence="2 5" id="KW-0547">Nucleotide-binding</keyword>
<evidence type="ECO:0000256" key="6">
    <source>
        <dbReference type="SAM" id="MobiDB-lite"/>
    </source>
</evidence>
<dbReference type="KEGG" id="aagg:ETAA8_44710"/>
<evidence type="ECO:0000313" key="10">
    <source>
        <dbReference type="Proteomes" id="UP000315017"/>
    </source>
</evidence>
<keyword evidence="7" id="KW-1133">Transmembrane helix</keyword>
<feature type="region of interest" description="Disordered" evidence="6">
    <location>
        <begin position="736"/>
        <end position="761"/>
    </location>
</feature>
<evidence type="ECO:0000313" key="9">
    <source>
        <dbReference type="EMBL" id="QDU29362.1"/>
    </source>
</evidence>
<dbReference type="InterPro" id="IPR000719">
    <property type="entry name" value="Prot_kinase_dom"/>
</dbReference>
<evidence type="ECO:0000256" key="1">
    <source>
        <dbReference type="ARBA" id="ARBA00022679"/>
    </source>
</evidence>
<dbReference type="InterPro" id="IPR011009">
    <property type="entry name" value="Kinase-like_dom_sf"/>
</dbReference>
<gene>
    <name evidence="9" type="primary">pknB_16</name>
    <name evidence="9" type="ORF">ETAA8_44710</name>
</gene>
<keyword evidence="3 9" id="KW-0418">Kinase</keyword>
<keyword evidence="7" id="KW-0812">Transmembrane</keyword>
<dbReference type="InterPro" id="IPR017441">
    <property type="entry name" value="Protein_kinase_ATP_BS"/>
</dbReference>
<proteinExistence type="predicted"/>
<keyword evidence="1 9" id="KW-0808">Transferase</keyword>
<dbReference type="EMBL" id="CP036274">
    <property type="protein sequence ID" value="QDU29362.1"/>
    <property type="molecule type" value="Genomic_DNA"/>
</dbReference>
<protein>
    <submittedName>
        <fullName evidence="9">Serine/threonine-protein kinase PknB</fullName>
        <ecNumber evidence="9">2.7.11.1</ecNumber>
    </submittedName>
</protein>
<dbReference type="PANTHER" id="PTHR43289">
    <property type="entry name" value="MITOGEN-ACTIVATED PROTEIN KINASE KINASE KINASE 20-RELATED"/>
    <property type="match status" value="1"/>
</dbReference>
<dbReference type="CDD" id="cd14014">
    <property type="entry name" value="STKc_PknB_like"/>
    <property type="match status" value="1"/>
</dbReference>
<dbReference type="Gene3D" id="3.30.450.20">
    <property type="entry name" value="PAS domain"/>
    <property type="match status" value="1"/>
</dbReference>
<sequence>MTLEPRDIAPMWNWLGSLIGRNREARTGQAHMTFGQTSIGRTMSRTRLLLKKQIWVWPIIAVVLLATVGFFVRVSIQRTMEDNLRSQLTTLRDVERAMLEKWFHVQESNALSLASEPEVRHAIEAILKARQLAAEQDAAIAPTAIKELQARLQTELEPGMQSHKFFGYIVANRDQRVVASNSEELIGQTHPSYDDLLGRVLDGRSTVTPPYASIALQKDHDGKLRTGLPTMLACVPVRDENFQIIAVLGMRIRPEKEFTEILQFGKFGQTGETYAIDKFGTLVSNSRFDKDLKLLGLIPDTKEAASILNIQVRDPGGDITRDYRRTKHREELPLTKVASELVSGSTGVDLTPHRDYRGVPSIAAWTWLPEYEMGLITKVEYAEAFAPLTILKRTFYTLFGLLTLSAIAIFIFTIVVTRLQREAQKAAIEAKQLGQYRLEERIGAGAMGVVYRGHHAMLRRPTAIKMLEVDRVNESSLARFEREVQITCKLNNPHTVAIYDFGRTPEGVFYYAMEFLDGINLQTLVERYGAQSEARVISILKQICASLFEAHSLGLVHRDIKPANIMLNRRGAEPDVIKVLDFGLVKALNERQSTTGNDLSGTPLYMSPEAIQTPDLVDARSDLYAVGAVGYFLLTGQTVFNAQTLTELCQQHVDGIPETPSKRTGRAISAELEHAILACLEKTRGKRPQTARDLAAMLDRVPIVQPWTLDDAEGWWSRHERGEAIANQAVVAAATTPPAPRPAGNGTVISGLDRTIDGPGN</sequence>
<dbReference type="AlphaFoldDB" id="A0A517YGN3"/>
<dbReference type="PROSITE" id="PS00107">
    <property type="entry name" value="PROTEIN_KINASE_ATP"/>
    <property type="match status" value="1"/>
</dbReference>
<dbReference type="EC" id="2.7.11.1" evidence="9"/>
<keyword evidence="7" id="KW-0472">Membrane</keyword>
<organism evidence="9 10">
    <name type="scientific">Anatilimnocola aggregata</name>
    <dbReference type="NCBI Taxonomy" id="2528021"/>
    <lineage>
        <taxon>Bacteria</taxon>
        <taxon>Pseudomonadati</taxon>
        <taxon>Planctomycetota</taxon>
        <taxon>Planctomycetia</taxon>
        <taxon>Pirellulales</taxon>
        <taxon>Pirellulaceae</taxon>
        <taxon>Anatilimnocola</taxon>
    </lineage>
</organism>
<dbReference type="SUPFAM" id="SSF56112">
    <property type="entry name" value="Protein kinase-like (PK-like)"/>
    <property type="match status" value="1"/>
</dbReference>
<dbReference type="PANTHER" id="PTHR43289:SF6">
    <property type="entry name" value="SERINE_THREONINE-PROTEIN KINASE NEKL-3"/>
    <property type="match status" value="1"/>
</dbReference>
<feature type="transmembrane region" description="Helical" evidence="7">
    <location>
        <begin position="395"/>
        <end position="416"/>
    </location>
</feature>
<dbReference type="CDD" id="cd18773">
    <property type="entry name" value="PDC1_HK_sensor"/>
    <property type="match status" value="1"/>
</dbReference>
<dbReference type="GO" id="GO:0005524">
    <property type="term" value="F:ATP binding"/>
    <property type="evidence" value="ECO:0007669"/>
    <property type="project" value="UniProtKB-UniRule"/>
</dbReference>
<evidence type="ECO:0000259" key="8">
    <source>
        <dbReference type="PROSITE" id="PS50011"/>
    </source>
</evidence>
<evidence type="ECO:0000256" key="4">
    <source>
        <dbReference type="ARBA" id="ARBA00022840"/>
    </source>
</evidence>
<feature type="domain" description="Protein kinase" evidence="8">
    <location>
        <begin position="436"/>
        <end position="708"/>
    </location>
</feature>
<dbReference type="Pfam" id="PF00069">
    <property type="entry name" value="Pkinase"/>
    <property type="match status" value="1"/>
</dbReference>